<dbReference type="AlphaFoldDB" id="A0A183ANI8"/>
<dbReference type="OrthoDB" id="10649948at2759"/>
<name>A0A183ANI8_9TREM</name>
<feature type="chain" id="PRO_5043138120" evidence="2">
    <location>
        <begin position="25"/>
        <end position="247"/>
    </location>
</feature>
<reference evidence="3 4" key="2">
    <citation type="submission" date="2018-11" db="EMBL/GenBank/DDBJ databases">
        <authorList>
            <consortium name="Pathogen Informatics"/>
        </authorList>
    </citation>
    <scope>NUCLEOTIDE SEQUENCE [LARGE SCALE GENOMIC DNA]</scope>
    <source>
        <strain evidence="3 4">Egypt</strain>
    </source>
</reference>
<evidence type="ECO:0000313" key="3">
    <source>
        <dbReference type="EMBL" id="VDP83701.1"/>
    </source>
</evidence>
<dbReference type="WBParaSite" id="ECPE_0000854901-mRNA-1">
    <property type="protein sequence ID" value="ECPE_0000854901-mRNA-1"/>
    <property type="gene ID" value="ECPE_0000854901"/>
</dbReference>
<dbReference type="Proteomes" id="UP000272942">
    <property type="component" value="Unassembled WGS sequence"/>
</dbReference>
<reference evidence="5" key="1">
    <citation type="submission" date="2016-06" db="UniProtKB">
        <authorList>
            <consortium name="WormBaseParasite"/>
        </authorList>
    </citation>
    <scope>IDENTIFICATION</scope>
</reference>
<evidence type="ECO:0000313" key="4">
    <source>
        <dbReference type="Proteomes" id="UP000272942"/>
    </source>
</evidence>
<evidence type="ECO:0000256" key="1">
    <source>
        <dbReference type="SAM" id="MobiDB-lite"/>
    </source>
</evidence>
<keyword evidence="2" id="KW-0732">Signal</keyword>
<feature type="region of interest" description="Disordered" evidence="1">
    <location>
        <begin position="50"/>
        <end position="84"/>
    </location>
</feature>
<organism evidence="5">
    <name type="scientific">Echinostoma caproni</name>
    <dbReference type="NCBI Taxonomy" id="27848"/>
    <lineage>
        <taxon>Eukaryota</taxon>
        <taxon>Metazoa</taxon>
        <taxon>Spiralia</taxon>
        <taxon>Lophotrochozoa</taxon>
        <taxon>Platyhelminthes</taxon>
        <taxon>Trematoda</taxon>
        <taxon>Digenea</taxon>
        <taxon>Plagiorchiida</taxon>
        <taxon>Echinostomata</taxon>
        <taxon>Echinostomatoidea</taxon>
        <taxon>Echinostomatidae</taxon>
        <taxon>Echinostoma</taxon>
    </lineage>
</organism>
<dbReference type="EMBL" id="UZAN01046091">
    <property type="protein sequence ID" value="VDP83701.1"/>
    <property type="molecule type" value="Genomic_DNA"/>
</dbReference>
<feature type="compositionally biased region" description="Polar residues" evidence="1">
    <location>
        <begin position="65"/>
        <end position="78"/>
    </location>
</feature>
<proteinExistence type="predicted"/>
<keyword evidence="4" id="KW-1185">Reference proteome</keyword>
<evidence type="ECO:0000256" key="2">
    <source>
        <dbReference type="SAM" id="SignalP"/>
    </source>
</evidence>
<evidence type="ECO:0000313" key="5">
    <source>
        <dbReference type="WBParaSite" id="ECPE_0000854901-mRNA-1"/>
    </source>
</evidence>
<feature type="signal peptide" evidence="2">
    <location>
        <begin position="1"/>
        <end position="24"/>
    </location>
</feature>
<accession>A0A183ANI8</accession>
<sequence>MCNYVPTLIFQFLIKLVLIHLSVEFLTGPHVHHTASAALINPSPPRLTGPAGFYFQLPPHRRRSTSVPSEVTTDTRSPATERADWLTKWEQESTSTDNNNNNQQQQQQLGRRVKDLFELGAPDPSDPTRSVLTRCGGMLPETDCQKKDSHGAISTEQTRKQMIEKYKHIILKQMNLDHVPSHPPITENATSWKSLPVILRNRLKAEVDTSNQLMDDPVEEDEEKESFILLKQCKFEFIILTTNAECK</sequence>
<gene>
    <name evidence="3" type="ORF">ECPE_LOCUS8523</name>
</gene>
<feature type="region of interest" description="Disordered" evidence="1">
    <location>
        <begin position="91"/>
        <end position="110"/>
    </location>
</feature>
<feature type="compositionally biased region" description="Low complexity" evidence="1">
    <location>
        <begin position="98"/>
        <end position="108"/>
    </location>
</feature>
<protein>
    <submittedName>
        <fullName evidence="3 5">Uncharacterized protein</fullName>
    </submittedName>
</protein>